<dbReference type="Proteomes" id="UP000184330">
    <property type="component" value="Unassembled WGS sequence"/>
</dbReference>
<dbReference type="OrthoDB" id="5342093at2759"/>
<dbReference type="PANTHER" id="PTHR34502:SF5">
    <property type="entry name" value="DUF6594 DOMAIN-CONTAINING PROTEIN"/>
    <property type="match status" value="1"/>
</dbReference>
<protein>
    <submittedName>
        <fullName evidence="1">Uncharacterized protein</fullName>
    </submittedName>
</protein>
<name>A0A1L7XS68_9HELO</name>
<gene>
    <name evidence="1" type="ORF">PAC_17686</name>
</gene>
<dbReference type="PANTHER" id="PTHR34502">
    <property type="entry name" value="DUF6594 DOMAIN-CONTAINING PROTEIN-RELATED"/>
    <property type="match status" value="1"/>
</dbReference>
<evidence type="ECO:0000313" key="1">
    <source>
        <dbReference type="EMBL" id="CZR67787.1"/>
    </source>
</evidence>
<reference evidence="1 2" key="1">
    <citation type="submission" date="2016-03" db="EMBL/GenBank/DDBJ databases">
        <authorList>
            <person name="Ploux O."/>
        </authorList>
    </citation>
    <scope>NUCLEOTIDE SEQUENCE [LARGE SCALE GENOMIC DNA]</scope>
    <source>
        <strain evidence="1 2">UAMH 11012</strain>
    </source>
</reference>
<sequence length="400" mass="45087">MIYSEFLTYLRAVIVLPIADLLNSLWFGRGGSTSVIGPNGLIRYQSTHIQHAENPNCIIKLHHLFACGDRQQLEEWHARVSLTLQRGREQGGEAAIRHGLRIISSSDTLKGYKLDPIFSDAAISLHCLPRPCSSRDSGFSLDQEMGGSSILPFLRIENDACKLQLSFSSYIQTRAIWPYNTTFRPNYPPFSPGGREDQWTLHGFQGRLQCISFCWASAVSSSALGVVLTANGQHIMQPHLYVPQLRLGVEREEATLQNMRQVFPIFFLRMMSIYAHDNPPVMNISLPRNSIATTMVQTPPASPSGRIPRDVNETLRGWPTLANTIAVKPDLEAFSAFTGLSIKSLLYYQAQLTYLRKKLHQAEWTDHRLHNEEDEQAQYAEGLETLFMVVDSKGEKDPEQ</sequence>
<keyword evidence="2" id="KW-1185">Reference proteome</keyword>
<organism evidence="1 2">
    <name type="scientific">Phialocephala subalpina</name>
    <dbReference type="NCBI Taxonomy" id="576137"/>
    <lineage>
        <taxon>Eukaryota</taxon>
        <taxon>Fungi</taxon>
        <taxon>Dikarya</taxon>
        <taxon>Ascomycota</taxon>
        <taxon>Pezizomycotina</taxon>
        <taxon>Leotiomycetes</taxon>
        <taxon>Helotiales</taxon>
        <taxon>Mollisiaceae</taxon>
        <taxon>Phialocephala</taxon>
        <taxon>Phialocephala fortinii species complex</taxon>
    </lineage>
</organism>
<proteinExistence type="predicted"/>
<evidence type="ECO:0000313" key="2">
    <source>
        <dbReference type="Proteomes" id="UP000184330"/>
    </source>
</evidence>
<dbReference type="AlphaFoldDB" id="A0A1L7XS68"/>
<accession>A0A1L7XS68</accession>
<dbReference type="EMBL" id="FJOG01000047">
    <property type="protein sequence ID" value="CZR67787.1"/>
    <property type="molecule type" value="Genomic_DNA"/>
</dbReference>